<dbReference type="EMBL" id="JAVRRT010000007">
    <property type="protein sequence ID" value="KAK5170199.1"/>
    <property type="molecule type" value="Genomic_DNA"/>
</dbReference>
<evidence type="ECO:0000259" key="1">
    <source>
        <dbReference type="Pfam" id="PF00856"/>
    </source>
</evidence>
<reference evidence="2 3" key="1">
    <citation type="submission" date="2023-08" db="EMBL/GenBank/DDBJ databases">
        <title>Black Yeasts Isolated from many extreme environments.</title>
        <authorList>
            <person name="Coleine C."/>
            <person name="Stajich J.E."/>
            <person name="Selbmann L."/>
        </authorList>
    </citation>
    <scope>NUCLEOTIDE SEQUENCE [LARGE SCALE GENOMIC DNA]</scope>
    <source>
        <strain evidence="2 3">CCFEE 5935</strain>
    </source>
</reference>
<dbReference type="Pfam" id="PF00856">
    <property type="entry name" value="SET"/>
    <property type="match status" value="1"/>
</dbReference>
<dbReference type="AlphaFoldDB" id="A0AAV9PAE6"/>
<dbReference type="GeneID" id="89926129"/>
<proteinExistence type="predicted"/>
<sequence length="326" mass="36671">MAKVVPPFDQPGHPKSIVHGTGLKLAKGVIKAGREFHSENPRLEVQGWDLNSPENSPERGSLLEQLFDDVSTALKEFLDGTANVPPSPEMTNAVVGTFWRYAYAFPPNAEASTLRLFRQFALINHSCLPNAVMHWSTERQQVVLRAVREISHERKDEITVSYIDQFQPRAQRHADFGFTCVCEVCEMQGTVGLDGEESFVKRSTELRELTPFELSISRTTPKGWSFFQLRYHVMSAGGLYNSSESVRKDWIEAAFSNKVREMEMLWVCFGLHHPRTNAVVLQTFKLAEGSSERKEKLYPVVKKLGGVVTVIMGGGSGPTKHAYEIR</sequence>
<accession>A0AAV9PAE6</accession>
<dbReference type="SUPFAM" id="SSF82199">
    <property type="entry name" value="SET domain"/>
    <property type="match status" value="1"/>
</dbReference>
<evidence type="ECO:0000313" key="2">
    <source>
        <dbReference type="EMBL" id="KAK5170199.1"/>
    </source>
</evidence>
<feature type="domain" description="SET" evidence="1">
    <location>
        <begin position="116"/>
        <end position="162"/>
    </location>
</feature>
<dbReference type="RefSeq" id="XP_064659397.1">
    <property type="nucleotide sequence ID" value="XM_064802036.1"/>
</dbReference>
<dbReference type="CDD" id="cd20071">
    <property type="entry name" value="SET_SMYD"/>
    <property type="match status" value="1"/>
</dbReference>
<dbReference type="PANTHER" id="PTHR47332:SF4">
    <property type="entry name" value="SET DOMAIN-CONTAINING PROTEIN 5"/>
    <property type="match status" value="1"/>
</dbReference>
<dbReference type="Proteomes" id="UP001337655">
    <property type="component" value="Unassembled WGS sequence"/>
</dbReference>
<protein>
    <submittedName>
        <fullName evidence="2">Vacuolar protein sorting-associated protein 16</fullName>
    </submittedName>
</protein>
<organism evidence="2 3">
    <name type="scientific">Saxophila tyrrhenica</name>
    <dbReference type="NCBI Taxonomy" id="1690608"/>
    <lineage>
        <taxon>Eukaryota</taxon>
        <taxon>Fungi</taxon>
        <taxon>Dikarya</taxon>
        <taxon>Ascomycota</taxon>
        <taxon>Pezizomycotina</taxon>
        <taxon>Dothideomycetes</taxon>
        <taxon>Dothideomycetidae</taxon>
        <taxon>Mycosphaerellales</taxon>
        <taxon>Extremaceae</taxon>
        <taxon>Saxophila</taxon>
    </lineage>
</organism>
<dbReference type="InterPro" id="IPR046341">
    <property type="entry name" value="SET_dom_sf"/>
</dbReference>
<keyword evidence="3" id="KW-1185">Reference proteome</keyword>
<gene>
    <name evidence="2" type="primary">vps16_1</name>
    <name evidence="2" type="ORF">LTR77_004785</name>
</gene>
<dbReference type="InterPro" id="IPR001214">
    <property type="entry name" value="SET_dom"/>
</dbReference>
<dbReference type="Gene3D" id="2.170.270.10">
    <property type="entry name" value="SET domain"/>
    <property type="match status" value="1"/>
</dbReference>
<dbReference type="PANTHER" id="PTHR47332">
    <property type="entry name" value="SET DOMAIN-CONTAINING PROTEIN 5"/>
    <property type="match status" value="1"/>
</dbReference>
<evidence type="ECO:0000313" key="3">
    <source>
        <dbReference type="Proteomes" id="UP001337655"/>
    </source>
</evidence>
<name>A0AAV9PAE6_9PEZI</name>
<comment type="caution">
    <text evidence="2">The sequence shown here is derived from an EMBL/GenBank/DDBJ whole genome shotgun (WGS) entry which is preliminary data.</text>
</comment>
<dbReference type="InterPro" id="IPR053185">
    <property type="entry name" value="SET_domain_protein"/>
</dbReference>